<dbReference type="CDD" id="cd12967">
    <property type="entry name" value="CBM_SusE-F_like_u1"/>
    <property type="match status" value="1"/>
</dbReference>
<sequence>MMCHFKLEFIMKKHFLYTLLLGAAFSFTACDEDFDDVAAPQAWPQEESVTIPGFSATAVESIDLANAGEDVVVFNPQLPTDLPEGVVIANYRLEVTPSVADGGDTPAAEQAKVTIQATSEGTVAAKDLQAAVEEFFGKRPVERSMNAVLYADMMQGGQATLLTAASFIIKATPKAPQISQHYYLIGAPSKWEPTEVSMPFSHSGKDVYEDPIFSIVFAVQDGETWFAVSDDKAVEANDWSLVFGCAEGNGENGMEGSLNRRSVLGNDGSWKVVVDGDAKFIKMTLNMMEYTYKLEKLNFAEYIYEVGDNNNWGQGYALHSPQMDGVYHAALSLKGGFKLRSNLNDWNGSGNWGLNANNDEGILINDGGSGNIQAPQEGFYWVSVDLANLTYQLQSFEQMGIIGDGQPGGWNADTPMNYDDSEKCWKAQGVVLTAGKEIKFRSVGTWDLANFGGSLDNLIYNAGNIRVAEGGTFTVKLYLETAGKYHAKLIKE</sequence>
<organism evidence="3">
    <name type="scientific">gut metagenome</name>
    <dbReference type="NCBI Taxonomy" id="749906"/>
    <lineage>
        <taxon>unclassified sequences</taxon>
        <taxon>metagenomes</taxon>
        <taxon>organismal metagenomes</taxon>
    </lineage>
</organism>
<feature type="domain" description="Outer membrane protein SusF N-terminal" evidence="1">
    <location>
        <begin position="30"/>
        <end position="173"/>
    </location>
</feature>
<dbReference type="Gene3D" id="2.60.40.3620">
    <property type="match status" value="3"/>
</dbReference>
<dbReference type="Pfam" id="PF26120">
    <property type="entry name" value="CBM_1st_SusF"/>
    <property type="match status" value="1"/>
</dbReference>
<evidence type="ECO:0000313" key="3">
    <source>
        <dbReference type="EMBL" id="EJW94106.1"/>
    </source>
</evidence>
<accession>J9FGT1</accession>
<dbReference type="Pfam" id="PF17142">
    <property type="entry name" value="SusF_N"/>
    <property type="match status" value="1"/>
</dbReference>
<feature type="domain" description="SusF first starch specific CBM" evidence="2">
    <location>
        <begin position="180"/>
        <end position="295"/>
    </location>
</feature>
<proteinExistence type="predicted"/>
<dbReference type="InterPro" id="IPR058976">
    <property type="entry name" value="CBM_1st_SusF"/>
</dbReference>
<dbReference type="InterPro" id="IPR033408">
    <property type="entry name" value="SusF_N"/>
</dbReference>
<gene>
    <name evidence="3" type="ORF">EVA_17776</name>
</gene>
<dbReference type="EMBL" id="AMCI01006564">
    <property type="protein sequence ID" value="EJW94106.1"/>
    <property type="molecule type" value="Genomic_DNA"/>
</dbReference>
<evidence type="ECO:0000259" key="1">
    <source>
        <dbReference type="Pfam" id="PF17142"/>
    </source>
</evidence>
<name>J9FGT1_9ZZZZ</name>
<comment type="caution">
    <text evidence="3">The sequence shown here is derived from an EMBL/GenBank/DDBJ whole genome shotgun (WGS) entry which is preliminary data.</text>
</comment>
<reference evidence="3" key="1">
    <citation type="journal article" date="2012" name="PLoS ONE">
        <title>Gene sets for utilization of primary and secondary nutrition supplies in the distal gut of endangered iberian lynx.</title>
        <authorList>
            <person name="Alcaide M."/>
            <person name="Messina E."/>
            <person name="Richter M."/>
            <person name="Bargiela R."/>
            <person name="Peplies J."/>
            <person name="Huws S.A."/>
            <person name="Newbold C.J."/>
            <person name="Golyshin P.N."/>
            <person name="Simon M.A."/>
            <person name="Lopez G."/>
            <person name="Yakimov M.M."/>
            <person name="Ferrer M."/>
        </authorList>
    </citation>
    <scope>NUCLEOTIDE SEQUENCE</scope>
</reference>
<evidence type="ECO:0000259" key="2">
    <source>
        <dbReference type="Pfam" id="PF26120"/>
    </source>
</evidence>
<protein>
    <submittedName>
        <fullName evidence="3">Lipoprotein</fullName>
    </submittedName>
</protein>
<dbReference type="PROSITE" id="PS51257">
    <property type="entry name" value="PROKAR_LIPOPROTEIN"/>
    <property type="match status" value="1"/>
</dbReference>
<dbReference type="AlphaFoldDB" id="J9FGT1"/>
<keyword evidence="3" id="KW-0449">Lipoprotein</keyword>